<comment type="caution">
    <text evidence="3">The sequence shown here is derived from an EMBL/GenBank/DDBJ whole genome shotgun (WGS) entry which is preliminary data.</text>
</comment>
<dbReference type="Proteomes" id="UP000190206">
    <property type="component" value="Unassembled WGS sequence"/>
</dbReference>
<protein>
    <submittedName>
        <fullName evidence="3">Carboxymuconolactone decarboxylase</fullName>
    </submittedName>
</protein>
<gene>
    <name evidence="2" type="ORF">BS637_04725</name>
    <name evidence="3" type="ORF">BS638_11375</name>
</gene>
<proteinExistence type="predicted"/>
<keyword evidence="1" id="KW-1133">Transmembrane helix</keyword>
<feature type="transmembrane region" description="Helical" evidence="1">
    <location>
        <begin position="6"/>
        <end position="26"/>
    </location>
</feature>
<keyword evidence="1" id="KW-0812">Transmembrane</keyword>
<evidence type="ECO:0000313" key="4">
    <source>
        <dbReference type="Proteomes" id="UP000190206"/>
    </source>
</evidence>
<dbReference type="AlphaFoldDB" id="A0A1S9I1N8"/>
<reference evidence="2 4" key="1">
    <citation type="submission" date="2016-12" db="EMBL/GenBank/DDBJ databases">
        <title>Clostridium tepidum sp. nov., a close relative of Clostridium sporogenes and Clostridium botulinum Group I.</title>
        <authorList>
            <person name="Dobritsa A.P."/>
            <person name="Kutumbaka K."/>
            <person name="Werner K."/>
            <person name="Samadpour M."/>
        </authorList>
    </citation>
    <scope>NUCLEOTIDE SEQUENCE [LARGE SCALE GENOMIC DNA]</scope>
    <source>
        <strain evidence="2 4">PE</strain>
    </source>
</reference>
<reference evidence="3 5" key="2">
    <citation type="submission" date="2016-12" db="EMBL/GenBank/DDBJ databases">
        <title>Clostridium tepidum sp. nov., a close relative of Clostridium sporogenes and Clostridium botulinum Group I.</title>
        <authorList>
            <person name="Dobritsa A.P."/>
            <person name="Kutumbaka K.K."/>
            <person name="Werner K."/>
            <person name="Wiedmann M."/>
            <person name="Asmus A."/>
            <person name="Samadpour M."/>
        </authorList>
    </citation>
    <scope>NUCLEOTIDE SEQUENCE [LARGE SCALE GENOMIC DNA]</scope>
    <source>
        <strain evidence="3 5">IEH 97212</strain>
    </source>
</reference>
<name>A0A1S9I1N8_9CLOT</name>
<dbReference type="RefSeq" id="WP_078023620.1">
    <property type="nucleotide sequence ID" value="NZ_JADPGM010000002.1"/>
</dbReference>
<evidence type="ECO:0000313" key="5">
    <source>
        <dbReference type="Proteomes" id="UP000190256"/>
    </source>
</evidence>
<keyword evidence="1" id="KW-0472">Membrane</keyword>
<evidence type="ECO:0000256" key="1">
    <source>
        <dbReference type="SAM" id="Phobius"/>
    </source>
</evidence>
<dbReference type="OrthoDB" id="1933576at2"/>
<dbReference type="EMBL" id="MRAE01000033">
    <property type="protein sequence ID" value="OOO64243.1"/>
    <property type="molecule type" value="Genomic_DNA"/>
</dbReference>
<sequence length="59" mass="6807">MDINYATVIALAVNLVLIFLIITAIFKGIQNLKQFINRNKEMDKKLDIIINKLENKCND</sequence>
<dbReference type="EMBL" id="MRAD01000003">
    <property type="protein sequence ID" value="OOO63115.1"/>
    <property type="molecule type" value="Genomic_DNA"/>
</dbReference>
<dbReference type="Proteomes" id="UP000190256">
    <property type="component" value="Unassembled WGS sequence"/>
</dbReference>
<evidence type="ECO:0000313" key="2">
    <source>
        <dbReference type="EMBL" id="OOO63115.1"/>
    </source>
</evidence>
<organism evidence="3 5">
    <name type="scientific">Clostridium tepidum</name>
    <dbReference type="NCBI Taxonomy" id="1962263"/>
    <lineage>
        <taxon>Bacteria</taxon>
        <taxon>Bacillati</taxon>
        <taxon>Bacillota</taxon>
        <taxon>Clostridia</taxon>
        <taxon>Eubacteriales</taxon>
        <taxon>Clostridiaceae</taxon>
        <taxon>Clostridium</taxon>
    </lineage>
</organism>
<accession>A0A1S9I1N8</accession>
<evidence type="ECO:0000313" key="3">
    <source>
        <dbReference type="EMBL" id="OOO64243.1"/>
    </source>
</evidence>
<keyword evidence="4" id="KW-1185">Reference proteome</keyword>